<reference evidence="1 2" key="1">
    <citation type="submission" date="2018-08" db="EMBL/GenBank/DDBJ databases">
        <title>Mucilaginibacter sp. MYSH2.</title>
        <authorList>
            <person name="Seo T."/>
        </authorList>
    </citation>
    <scope>NUCLEOTIDE SEQUENCE [LARGE SCALE GENOMIC DNA]</scope>
    <source>
        <strain evidence="1 2">MYSH2</strain>
    </source>
</reference>
<evidence type="ECO:0000313" key="1">
    <source>
        <dbReference type="EMBL" id="RFZ95614.1"/>
    </source>
</evidence>
<dbReference type="Pfam" id="PF19673">
    <property type="entry name" value="DUF6176"/>
    <property type="match status" value="1"/>
</dbReference>
<keyword evidence="2" id="KW-1185">Reference proteome</keyword>
<name>A0A372P0H1_9SPHI</name>
<dbReference type="InterPro" id="IPR046174">
    <property type="entry name" value="DUF6176"/>
</dbReference>
<dbReference type="EMBL" id="QWDC01000001">
    <property type="protein sequence ID" value="RFZ95614.1"/>
    <property type="molecule type" value="Genomic_DNA"/>
</dbReference>
<comment type="caution">
    <text evidence="1">The sequence shown here is derived from an EMBL/GenBank/DDBJ whole genome shotgun (WGS) entry which is preliminary data.</text>
</comment>
<dbReference type="RefSeq" id="WP_117391164.1">
    <property type="nucleotide sequence ID" value="NZ_QWDC01000001.1"/>
</dbReference>
<protein>
    <submittedName>
        <fullName evidence="1">Uncharacterized protein</fullName>
    </submittedName>
</protein>
<accession>A0A372P0H1</accession>
<gene>
    <name evidence="1" type="ORF">D0C36_08885</name>
</gene>
<organism evidence="1 2">
    <name type="scientific">Mucilaginibacter conchicola</name>
    <dbReference type="NCBI Taxonomy" id="2303333"/>
    <lineage>
        <taxon>Bacteria</taxon>
        <taxon>Pseudomonadati</taxon>
        <taxon>Bacteroidota</taxon>
        <taxon>Sphingobacteriia</taxon>
        <taxon>Sphingobacteriales</taxon>
        <taxon>Sphingobacteriaceae</taxon>
        <taxon>Mucilaginibacter</taxon>
    </lineage>
</organism>
<sequence length="161" mass="18654">MMKSILALTAGIFIGIAFTICGVAFANKQHQTPITESELRYPVKATLYRFKLNKENIATYHEWVQWHHDEYGPMIKTLERERMYFESVFRDTVNTPDEIYWLSINGEGGETSNTSTLEIDKKHNEYMKKILVKGSGSVLKTEFSLIPDFITQSITEHQRDN</sequence>
<dbReference type="Proteomes" id="UP000264217">
    <property type="component" value="Unassembled WGS sequence"/>
</dbReference>
<proteinExistence type="predicted"/>
<dbReference type="OrthoDB" id="3233233at2"/>
<evidence type="ECO:0000313" key="2">
    <source>
        <dbReference type="Proteomes" id="UP000264217"/>
    </source>
</evidence>
<dbReference type="AlphaFoldDB" id="A0A372P0H1"/>